<evidence type="ECO:0000313" key="1">
    <source>
        <dbReference type="Proteomes" id="UP000504634"/>
    </source>
</evidence>
<dbReference type="AlphaFoldDB" id="A0A6J2UHZ5"/>
<evidence type="ECO:0000313" key="2">
    <source>
        <dbReference type="RefSeq" id="XP_030386797.1"/>
    </source>
</evidence>
<name>A0A6J2UHZ5_DROLE</name>
<organism evidence="1 2">
    <name type="scientific">Drosophila lebanonensis</name>
    <name type="common">Fruit fly</name>
    <name type="synonym">Scaptodrosophila lebanonensis</name>
    <dbReference type="NCBI Taxonomy" id="7225"/>
    <lineage>
        <taxon>Eukaryota</taxon>
        <taxon>Metazoa</taxon>
        <taxon>Ecdysozoa</taxon>
        <taxon>Arthropoda</taxon>
        <taxon>Hexapoda</taxon>
        <taxon>Insecta</taxon>
        <taxon>Pterygota</taxon>
        <taxon>Neoptera</taxon>
        <taxon>Endopterygota</taxon>
        <taxon>Diptera</taxon>
        <taxon>Brachycera</taxon>
        <taxon>Muscomorpha</taxon>
        <taxon>Ephydroidea</taxon>
        <taxon>Drosophilidae</taxon>
        <taxon>Scaptodrosophila</taxon>
    </lineage>
</organism>
<gene>
    <name evidence="2" type="primary">LOC115633473</name>
</gene>
<proteinExistence type="predicted"/>
<keyword evidence="1" id="KW-1185">Reference proteome</keyword>
<sequence length="175" mass="20392">MEFLKINNKEVMIEVLHHSIDYLIGNLEDQQSIRICHKFGFQNPDDFLHATRTISKYFGNSSESAISHMARFSSPELTGLLATVIAARHPELMDYLKRYECSNDHPLIESFFWDLRLILGDNFSRNTRQATTFVLYCRQTNTKHNKLVFEMNKKQICKFITVLNQALGTKKDTDK</sequence>
<accession>A0A6J2UHZ5</accession>
<reference evidence="2" key="1">
    <citation type="submission" date="2025-08" db="UniProtKB">
        <authorList>
            <consortium name="RefSeq"/>
        </authorList>
    </citation>
    <scope>IDENTIFICATION</scope>
    <source>
        <strain evidence="2">11010-0011.00</strain>
        <tissue evidence="2">Whole body</tissue>
    </source>
</reference>
<dbReference type="RefSeq" id="XP_030386797.1">
    <property type="nucleotide sequence ID" value="XM_030530937.1"/>
</dbReference>
<dbReference type="OrthoDB" id="64318at2759"/>
<dbReference type="GeneID" id="115633473"/>
<dbReference type="Proteomes" id="UP000504634">
    <property type="component" value="Unplaced"/>
</dbReference>
<protein>
    <submittedName>
        <fullName evidence="2">Uncharacterized protein LOC115633473</fullName>
    </submittedName>
</protein>